<organism evidence="2 3">
    <name type="scientific">Halorarum salinum</name>
    <dbReference type="NCBI Taxonomy" id="2743089"/>
    <lineage>
        <taxon>Archaea</taxon>
        <taxon>Methanobacteriati</taxon>
        <taxon>Methanobacteriota</taxon>
        <taxon>Stenosarchaea group</taxon>
        <taxon>Halobacteria</taxon>
        <taxon>Halobacteriales</taxon>
        <taxon>Haloferacaceae</taxon>
        <taxon>Halorarum</taxon>
    </lineage>
</organism>
<protein>
    <submittedName>
        <fullName evidence="2">Uncharacterized protein</fullName>
    </submittedName>
</protein>
<evidence type="ECO:0000313" key="3">
    <source>
        <dbReference type="Proteomes" id="UP000509626"/>
    </source>
</evidence>
<keyword evidence="1" id="KW-0472">Membrane</keyword>
<feature type="transmembrane region" description="Helical" evidence="1">
    <location>
        <begin position="16"/>
        <end position="41"/>
    </location>
</feature>
<keyword evidence="1" id="KW-0812">Transmembrane</keyword>
<keyword evidence="1" id="KW-1133">Transmembrane helix</keyword>
<dbReference type="KEGG" id="halu:HUG12_06205"/>
<name>A0A7D5L9N2_9EURY</name>
<proteinExistence type="predicted"/>
<dbReference type="Proteomes" id="UP000509626">
    <property type="component" value="Chromosome"/>
</dbReference>
<accession>A0A7D5L9N2</accession>
<sequence>MSTPDAKRTAHDRFRLFIAWYTAILGGFAILLLGMLVLIAYVFGGSVQLYIDRFGEAGVEVAAFAVVCGTVPFGLYVIDSYLRDDARGE</sequence>
<dbReference type="GeneID" id="56037034"/>
<gene>
    <name evidence="2" type="ORF">HUG12_06205</name>
</gene>
<keyword evidence="3" id="KW-1185">Reference proteome</keyword>
<feature type="transmembrane region" description="Helical" evidence="1">
    <location>
        <begin position="61"/>
        <end position="78"/>
    </location>
</feature>
<dbReference type="EMBL" id="CP058579">
    <property type="protein sequence ID" value="QLG61348.1"/>
    <property type="molecule type" value="Genomic_DNA"/>
</dbReference>
<dbReference type="RefSeq" id="WP_179267933.1">
    <property type="nucleotide sequence ID" value="NZ_CP058579.1"/>
</dbReference>
<reference evidence="2 3" key="1">
    <citation type="submission" date="2020-06" db="EMBL/GenBank/DDBJ databases">
        <title>NJ-3-1, isolated from saline soil.</title>
        <authorList>
            <person name="Cui H.L."/>
            <person name="Shi X."/>
        </authorList>
    </citation>
    <scope>NUCLEOTIDE SEQUENCE [LARGE SCALE GENOMIC DNA]</scope>
    <source>
        <strain evidence="2 3">NJ-3-1</strain>
    </source>
</reference>
<evidence type="ECO:0000313" key="2">
    <source>
        <dbReference type="EMBL" id="QLG61348.1"/>
    </source>
</evidence>
<evidence type="ECO:0000256" key="1">
    <source>
        <dbReference type="SAM" id="Phobius"/>
    </source>
</evidence>
<dbReference type="AlphaFoldDB" id="A0A7D5L9N2"/>